<protein>
    <submittedName>
        <fullName evidence="3">PiggyBac transposable element-derived protein 4-like</fullName>
    </submittedName>
</protein>
<sequence>MFVRQYESVIENESSSDEEVFKFQRKLNNIIASNSSSENENSYESEDFEELLENLSTEEENEQNDTVGLFDNIQWMQFTGKQKSFEFTGNSGLLVKLPASITAGQVLSLFLNEQVIDLIVVETNRYAEKKFGQNTNSEYLQDNRWEPTNSEEIKIFLGLLLWMELVQVPLNEYWSTNPIYNFPFPRSKMSRKRFKLLLSNLHFSNNEAIQQNNRLGKVLLLLQILTDNYQQIFLPGPEIVVDETIVPWRGRLLFRQYIPTKSYKHGMKLFKLCSTEGYTWSIKIYAGRDICGINQTCSIIPENVCIELINKLLNEGRTLYIDNFYTSYELAIKLLNFKTYVVGTVRHNRNFMPKDVMFHQLQRGEIISREDDNGIVVLKWKNIRDVSILSSKHAPVMVPISDSSILSSRRPPKTKPLAVIAYDTVRSGIDRNHQMVSYATTIRKSIKWYQKLAIHFLIGITVINAHIVYQKATNQKIKIRKFRELIVQEWLESENAKPHIIEKAFHQLQVRKNPQGKSIRRMCVRCYAKQRQTQQRQEVRKNLQKTITYCPECPRSPQLCFLCFNEFHHNQ</sequence>
<accession>A0ABM1J0G1</accession>
<dbReference type="PANTHER" id="PTHR46599">
    <property type="entry name" value="PIGGYBAC TRANSPOSABLE ELEMENT-DERIVED PROTEIN 4"/>
    <property type="match status" value="1"/>
</dbReference>
<keyword evidence="2" id="KW-1185">Reference proteome</keyword>
<organism evidence="2 3">
    <name type="scientific">Polistes dominula</name>
    <name type="common">European paper wasp</name>
    <name type="synonym">Vespa dominula</name>
    <dbReference type="NCBI Taxonomy" id="743375"/>
    <lineage>
        <taxon>Eukaryota</taxon>
        <taxon>Metazoa</taxon>
        <taxon>Ecdysozoa</taxon>
        <taxon>Arthropoda</taxon>
        <taxon>Hexapoda</taxon>
        <taxon>Insecta</taxon>
        <taxon>Pterygota</taxon>
        <taxon>Neoptera</taxon>
        <taxon>Endopterygota</taxon>
        <taxon>Hymenoptera</taxon>
        <taxon>Apocrita</taxon>
        <taxon>Aculeata</taxon>
        <taxon>Vespoidea</taxon>
        <taxon>Vespidae</taxon>
        <taxon>Polistinae</taxon>
        <taxon>Polistini</taxon>
        <taxon>Polistes</taxon>
    </lineage>
</organism>
<proteinExistence type="predicted"/>
<dbReference type="Proteomes" id="UP000694924">
    <property type="component" value="Unplaced"/>
</dbReference>
<feature type="domain" description="PiggyBac transposable element-derived protein" evidence="1">
    <location>
        <begin position="105"/>
        <end position="466"/>
    </location>
</feature>
<dbReference type="GeneID" id="107071450"/>
<evidence type="ECO:0000313" key="2">
    <source>
        <dbReference type="Proteomes" id="UP000694924"/>
    </source>
</evidence>
<reference evidence="3" key="1">
    <citation type="submission" date="2025-08" db="UniProtKB">
        <authorList>
            <consortium name="RefSeq"/>
        </authorList>
    </citation>
    <scope>IDENTIFICATION</scope>
    <source>
        <tissue evidence="3">Whole body</tissue>
    </source>
</reference>
<evidence type="ECO:0000313" key="3">
    <source>
        <dbReference type="RefSeq" id="XP_015185948.1"/>
    </source>
</evidence>
<gene>
    <name evidence="3" type="primary">LOC107071450</name>
</gene>
<dbReference type="RefSeq" id="XP_015185948.1">
    <property type="nucleotide sequence ID" value="XM_015330462.1"/>
</dbReference>
<evidence type="ECO:0000259" key="1">
    <source>
        <dbReference type="Pfam" id="PF13843"/>
    </source>
</evidence>
<dbReference type="Pfam" id="PF13843">
    <property type="entry name" value="DDE_Tnp_1_7"/>
    <property type="match status" value="1"/>
</dbReference>
<name>A0ABM1J0G1_POLDO</name>
<dbReference type="PANTHER" id="PTHR46599:SF3">
    <property type="entry name" value="PIGGYBAC TRANSPOSABLE ELEMENT-DERIVED PROTEIN 4"/>
    <property type="match status" value="1"/>
</dbReference>
<dbReference type="InterPro" id="IPR029526">
    <property type="entry name" value="PGBD"/>
</dbReference>